<dbReference type="Pfam" id="PF25390">
    <property type="entry name" value="WD40_RLD"/>
    <property type="match status" value="1"/>
</dbReference>
<name>A0A4P7NA94_PYROR</name>
<dbReference type="AlphaFoldDB" id="A0A4P7NA94"/>
<gene>
    <name evidence="3" type="ORF">PoMZ_04621</name>
</gene>
<proteinExistence type="predicted"/>
<dbReference type="SUPFAM" id="SSF50985">
    <property type="entry name" value="RCC1/BLIP-II"/>
    <property type="match status" value="1"/>
</dbReference>
<evidence type="ECO:0000256" key="1">
    <source>
        <dbReference type="ARBA" id="ARBA00022737"/>
    </source>
</evidence>
<dbReference type="PROSITE" id="PS50012">
    <property type="entry name" value="RCC1_3"/>
    <property type="match status" value="4"/>
</dbReference>
<dbReference type="InterPro" id="IPR009091">
    <property type="entry name" value="RCC1/BLIP-II"/>
</dbReference>
<protein>
    <recommendedName>
        <fullName evidence="2">RCC1-like domain-containing protein</fullName>
    </recommendedName>
</protein>
<evidence type="ECO:0000259" key="2">
    <source>
        <dbReference type="Pfam" id="PF25390"/>
    </source>
</evidence>
<dbReference type="VEuPathDB" id="FungiDB:M_BR32_EuGene_00051651"/>
<sequence length="382" mass="39379">MDFAFALGSNGSGQLGIGHKEDISVPKPALFSSAAGELSANPTSPVVQVAAGGNHTLLLTQDGEIYSSGDPASGACGLKSATADSAGAGQPRPPVFHKIHVPAEQAAQSPGRLIAATWEASIITGPDEQGRRNRRVYSFGCGSKGELGQGPLIIRVPFAQPIANFPPPETEVVGLSACMGHVVAVLSNGDVYGWGNGRKGQLGAPEGIITEPRKIEGVPFKVAKAACGKEFTCLVGEPGSGDILVMGLDKWSVQSSAPNSVPGWRDLQASWGNIYVLQADGSILSWGRNDHGQLAPSELPKMSQIAVGSEHVVAIDEARQSVAAWGWGEHGNCGPQVQDDNSQGNTGWNVIASAKHIPPGSSITAIGSGCATSWIMIGKPSS</sequence>
<dbReference type="PANTHER" id="PTHR22870:SF466">
    <property type="entry name" value="ANKYRIN REPEAT-CONTAINING PROTEIN"/>
    <property type="match status" value="1"/>
</dbReference>
<dbReference type="InterPro" id="IPR058923">
    <property type="entry name" value="RCC1-like_dom"/>
</dbReference>
<dbReference type="OMA" id="GWGNCRK"/>
<organism evidence="3 4">
    <name type="scientific">Pyricularia oryzae</name>
    <name type="common">Rice blast fungus</name>
    <name type="synonym">Magnaporthe oryzae</name>
    <dbReference type="NCBI Taxonomy" id="318829"/>
    <lineage>
        <taxon>Eukaryota</taxon>
        <taxon>Fungi</taxon>
        <taxon>Dikarya</taxon>
        <taxon>Ascomycota</taxon>
        <taxon>Pezizomycotina</taxon>
        <taxon>Sordariomycetes</taxon>
        <taxon>Sordariomycetidae</taxon>
        <taxon>Magnaporthales</taxon>
        <taxon>Pyriculariaceae</taxon>
        <taxon>Pyricularia</taxon>
    </lineage>
</organism>
<accession>A0A4P7NA94</accession>
<dbReference type="EMBL" id="CP034206">
    <property type="protein sequence ID" value="QBZ59658.1"/>
    <property type="molecule type" value="Genomic_DNA"/>
</dbReference>
<reference evidence="3 4" key="1">
    <citation type="journal article" date="2019" name="Mol. Biol. Evol.">
        <title>Blast fungal genomes show frequent chromosomal changes, gene gains and losses, and effector gene turnover.</title>
        <authorList>
            <person name="Gomez Luciano L.B."/>
            <person name="Jason Tsai I."/>
            <person name="Chuma I."/>
            <person name="Tosa Y."/>
            <person name="Chen Y.H."/>
            <person name="Li J.Y."/>
            <person name="Li M.Y."/>
            <person name="Jade Lu M.Y."/>
            <person name="Nakayashiki H."/>
            <person name="Li W.H."/>
        </authorList>
    </citation>
    <scope>NUCLEOTIDE SEQUENCE [LARGE SCALE GENOMIC DNA]</scope>
    <source>
        <strain evidence="3">MZ5-1-6</strain>
    </source>
</reference>
<dbReference type="PROSITE" id="PS00626">
    <property type="entry name" value="RCC1_2"/>
    <property type="match status" value="1"/>
</dbReference>
<keyword evidence="1" id="KW-0677">Repeat</keyword>
<dbReference type="Gene3D" id="2.130.10.30">
    <property type="entry name" value="Regulator of chromosome condensation 1/beta-lactamase-inhibitor protein II"/>
    <property type="match status" value="2"/>
</dbReference>
<dbReference type="PRINTS" id="PR00633">
    <property type="entry name" value="RCCNDNSATION"/>
</dbReference>
<feature type="domain" description="RCC1-like" evidence="2">
    <location>
        <begin position="5"/>
        <end position="340"/>
    </location>
</feature>
<evidence type="ECO:0000313" key="3">
    <source>
        <dbReference type="EMBL" id="QBZ59658.1"/>
    </source>
</evidence>
<dbReference type="PANTHER" id="PTHR22870">
    <property type="entry name" value="REGULATOR OF CHROMOSOME CONDENSATION"/>
    <property type="match status" value="1"/>
</dbReference>
<evidence type="ECO:0000313" key="4">
    <source>
        <dbReference type="Proteomes" id="UP000294847"/>
    </source>
</evidence>
<dbReference type="Proteomes" id="UP000294847">
    <property type="component" value="Chromosome 3"/>
</dbReference>
<dbReference type="SMR" id="A0A4P7NA94"/>
<dbReference type="InterPro" id="IPR051210">
    <property type="entry name" value="Ub_ligase/GEF_domain"/>
</dbReference>
<dbReference type="InterPro" id="IPR000408">
    <property type="entry name" value="Reg_chr_condens"/>
</dbReference>